<dbReference type="Pfam" id="PF09423">
    <property type="entry name" value="PhoD"/>
    <property type="match status" value="1"/>
</dbReference>
<dbReference type="InterPro" id="IPR038607">
    <property type="entry name" value="PhoD-like_sf"/>
</dbReference>
<evidence type="ECO:0000256" key="1">
    <source>
        <dbReference type="ARBA" id="ARBA00000815"/>
    </source>
</evidence>
<reference evidence="10 11" key="1">
    <citation type="submission" date="2023-12" db="EMBL/GenBank/DDBJ databases">
        <title>Baltic Sea Cyanobacteria.</title>
        <authorList>
            <person name="Delbaje E."/>
            <person name="Fewer D.P."/>
            <person name="Shishido T.K."/>
        </authorList>
    </citation>
    <scope>NUCLEOTIDE SEQUENCE [LARGE SCALE GENOMIC DNA]</scope>
    <source>
        <strain evidence="10 11">CCNP 1315</strain>
    </source>
</reference>
<keyword evidence="4" id="KW-0732">Signal</keyword>
<feature type="domain" description="PhoD-like phosphatase metallophosphatase" evidence="8">
    <location>
        <begin position="119"/>
        <end position="422"/>
    </location>
</feature>
<dbReference type="InterPro" id="IPR030048">
    <property type="entry name" value="SurE"/>
</dbReference>
<dbReference type="SUPFAM" id="SSF49363">
    <property type="entry name" value="Purple acid phosphatase, N-terminal domain"/>
    <property type="match status" value="1"/>
</dbReference>
<evidence type="ECO:0000256" key="4">
    <source>
        <dbReference type="ARBA" id="ARBA00022729"/>
    </source>
</evidence>
<dbReference type="InterPro" id="IPR011049">
    <property type="entry name" value="Serralysin-like_metalloprot_C"/>
</dbReference>
<dbReference type="Gene3D" id="2.150.10.10">
    <property type="entry name" value="Serralysin-like metalloprotease, C-terminal"/>
    <property type="match status" value="2"/>
</dbReference>
<keyword evidence="3 6" id="KW-0479">Metal-binding</keyword>
<evidence type="ECO:0000256" key="3">
    <source>
        <dbReference type="ARBA" id="ARBA00022723"/>
    </source>
</evidence>
<dbReference type="SUPFAM" id="SSF56300">
    <property type="entry name" value="Metallo-dependent phosphatases"/>
    <property type="match status" value="1"/>
</dbReference>
<comment type="catalytic activity">
    <reaction evidence="1 6">
        <text>a ribonucleoside 5'-phosphate + H2O = a ribonucleoside + phosphate</text>
        <dbReference type="Rhea" id="RHEA:12484"/>
        <dbReference type="ChEBI" id="CHEBI:15377"/>
        <dbReference type="ChEBI" id="CHEBI:18254"/>
        <dbReference type="ChEBI" id="CHEBI:43474"/>
        <dbReference type="ChEBI" id="CHEBI:58043"/>
        <dbReference type="EC" id="3.1.3.5"/>
    </reaction>
</comment>
<feature type="binding site" evidence="6">
    <location>
        <position position="937"/>
    </location>
    <ligand>
        <name>a divalent metal cation</name>
        <dbReference type="ChEBI" id="CHEBI:60240"/>
    </ligand>
</feature>
<feature type="binding site" evidence="6">
    <location>
        <position position="851"/>
    </location>
    <ligand>
        <name>a divalent metal cation</name>
        <dbReference type="ChEBI" id="CHEBI:60240"/>
    </ligand>
</feature>
<dbReference type="SUPFAM" id="SSF51120">
    <property type="entry name" value="beta-Roll"/>
    <property type="match status" value="1"/>
</dbReference>
<proteinExistence type="inferred from homology"/>
<dbReference type="GO" id="GO:0008253">
    <property type="term" value="F:5'-nucleotidase activity"/>
    <property type="evidence" value="ECO:0007669"/>
    <property type="project" value="UniProtKB-EC"/>
</dbReference>
<dbReference type="Pfam" id="PF01975">
    <property type="entry name" value="SurE"/>
    <property type="match status" value="2"/>
</dbReference>
<dbReference type="PANTHER" id="PTHR30457:SF0">
    <property type="entry name" value="PHOSPHATASE, PUTATIVE (AFU_ORTHOLOGUE AFUA_4G01070)-RELATED"/>
    <property type="match status" value="1"/>
</dbReference>
<evidence type="ECO:0000259" key="9">
    <source>
        <dbReference type="Pfam" id="PF16655"/>
    </source>
</evidence>
<evidence type="ECO:0000259" key="7">
    <source>
        <dbReference type="Pfam" id="PF01975"/>
    </source>
</evidence>
<dbReference type="InterPro" id="IPR032093">
    <property type="entry name" value="PhoD_N"/>
</dbReference>
<dbReference type="Pfam" id="PF00353">
    <property type="entry name" value="HemolysinCabind"/>
    <property type="match status" value="2"/>
</dbReference>
<feature type="domain" description="Survival protein SurE-like phosphatase/nucleotidase" evidence="7">
    <location>
        <begin position="566"/>
        <end position="756"/>
    </location>
</feature>
<feature type="binding site" evidence="6">
    <location>
        <position position="850"/>
    </location>
    <ligand>
        <name>a divalent metal cation</name>
        <dbReference type="ChEBI" id="CHEBI:60240"/>
    </ligand>
</feature>
<dbReference type="SUPFAM" id="SSF64167">
    <property type="entry name" value="SurE-like"/>
    <property type="match status" value="2"/>
</dbReference>
<dbReference type="RefSeq" id="WP_323276262.1">
    <property type="nucleotide sequence ID" value="NZ_JAYGHT010000069.1"/>
</dbReference>
<dbReference type="NCBIfam" id="TIGR00087">
    <property type="entry name" value="surE"/>
    <property type="match status" value="2"/>
</dbReference>
<gene>
    <name evidence="6 10" type="primary">surE</name>
    <name evidence="10" type="ORF">VB854_12615</name>
</gene>
<dbReference type="InterPro" id="IPR029052">
    <property type="entry name" value="Metallo-depent_PP-like"/>
</dbReference>
<comment type="similarity">
    <text evidence="2 6">Belongs to the SurE nucleotidase family.</text>
</comment>
<sequence>MTTTYNSSFPNGVASGDVTQNSAVLWTRSAISGDVTFEYSTDPNFNAIAGTLTTTVTDSTIPVKVELTDLTPGTQYYYRVTNSVGETLEGDFPTSAEAGVYAGLNFGVSGDWRGELAPYPAINNVAEQDLDFFVEHGDTIYADIGSPAVLNPDGSRKEQVETLDEYRAKHNEVYSERFGLNTWADLRAATPILATIDDHEVTNDFAGGAPASSDERFPETVGLINDTQLFENGLQTFQEYNPLRDDFYPQSSDERTDGERKLYRYNTYGNDAAVMVLDTRSFRDEAIEPPADFTNPEEVARVLAETLTQDITLLGEVQLSDLKQDLLAADEAGMTWKFVMVPEPIQNIFPGINTDAFEGYGKERTEILKFITENDIDNVVFVAADVHTTFVNNVTYQEVPFGEQIPTNVFEITTGAVAFDAPTGEFLGNLFVGGNPELEAFYNSLPIAPDTDDEINDKDDFVKQAVNNQLLTPLGFDPLGLDNNLPQAEGLIDAELIQGDYFVGHTYGWTQFDINPETQQLTVTTYGIEAYSEDELLANTETILSREPQIVSQFVVNPELPKPLDILLVNDDGYQAEGINILYDQLTAAGYNVTLVAPKEQQSGTGTFINVDQIFQPTEVVNFEPNKWYVDASPTVTTWAGLDYILAENEPDLVISGINEGENVGSNVAISSGTVSAASAAIQRGIPAIAVSAGVGSDETELNQAYNIGAEFIVDLVKQLENSSPDLLPEGAGLNVNIPANFAEGVEGIQGVAFTQLDEVGTIDFSFGELPENFGGGVGFKVDFADKITPDEITNSQSEGERFLSGFITVTPIDGDWTAGELVRQNLSERLENAPEDATATPLDILITNDDGFDAEGITVLYENLTAAGHNVTLVAPKEQQSGTGTLINVDKIFQPAEIVNFAPNQWYVDGSPRVTTWAGLDYILDEKPDLVISGINEGENIGPGGAVSSGTVSAAVTGLLRDVPAIAISAGIDFVDETKTSEAYEIGADYVVDLIAQLQATQGEDTTILPEDIGLNINIPVRFPAGVEEIQGVKFTASDDISPFDIRFGELPEGGAGLQFFPTELPSDVEIDPLSEGGQFLSGFITVTPLNGDWNAPESISQDVRELISPLLSSVEPTDGDDVLIGSPENDIIAGLLGDDEINGGDGDDILRGDLNNRSTGGTVGGNDTISGGLGNDQIGGKAGNDQLFGSDGDDLIWGDDGDDLMSGGLGNDTLTGDDFSGGEGTDTFVLTEGEGTDTIVDFEVGIDVIALANLTFSDLSLTSENGNTLITFGDETLAILEGVDVLSESAFSIV</sequence>
<comment type="subcellular location">
    <subcellularLocation>
        <location evidence="6">Cytoplasm</location>
    </subcellularLocation>
</comment>
<feature type="binding site" evidence="6">
    <location>
        <position position="882"/>
    </location>
    <ligand>
        <name>a divalent metal cation</name>
        <dbReference type="ChEBI" id="CHEBI:60240"/>
    </ligand>
</feature>
<comment type="function">
    <text evidence="6">Nucleotidase that shows phosphatase activity on nucleoside 5'-monophosphates.</text>
</comment>
<dbReference type="Gene3D" id="2.60.40.380">
    <property type="entry name" value="Purple acid phosphatase-like, N-terminal"/>
    <property type="match status" value="1"/>
</dbReference>
<dbReference type="Proteomes" id="UP001301728">
    <property type="component" value="Unassembled WGS sequence"/>
</dbReference>
<keyword evidence="5 6" id="KW-0378">Hydrolase</keyword>
<dbReference type="Gene3D" id="3.60.21.70">
    <property type="entry name" value="PhoD-like phosphatase"/>
    <property type="match status" value="1"/>
</dbReference>
<evidence type="ECO:0000256" key="6">
    <source>
        <dbReference type="HAMAP-Rule" id="MF_00060"/>
    </source>
</evidence>
<dbReference type="PRINTS" id="PR00313">
    <property type="entry name" value="CABNDNGRPT"/>
</dbReference>
<dbReference type="Pfam" id="PF16655">
    <property type="entry name" value="PhoD_N"/>
    <property type="match status" value="1"/>
</dbReference>
<evidence type="ECO:0000259" key="8">
    <source>
        <dbReference type="Pfam" id="PF09423"/>
    </source>
</evidence>
<evidence type="ECO:0000313" key="11">
    <source>
        <dbReference type="Proteomes" id="UP001301728"/>
    </source>
</evidence>
<keyword evidence="6" id="KW-0963">Cytoplasm</keyword>
<dbReference type="InterPro" id="IPR002828">
    <property type="entry name" value="SurE-like_Pase/nucleotidase"/>
</dbReference>
<keyword evidence="11" id="KW-1185">Reference proteome</keyword>
<dbReference type="InterPro" id="IPR001343">
    <property type="entry name" value="Hemolysn_Ca-bd"/>
</dbReference>
<name>A0ABU5TZB9_9CYAN</name>
<dbReference type="InterPro" id="IPR018946">
    <property type="entry name" value="PhoD-like_MPP"/>
</dbReference>
<feature type="domain" description="Phospholipase D N-terminal" evidence="9">
    <location>
        <begin position="12"/>
        <end position="88"/>
    </location>
</feature>
<dbReference type="InterPro" id="IPR036523">
    <property type="entry name" value="SurE-like_sf"/>
</dbReference>
<dbReference type="CDD" id="cd07389">
    <property type="entry name" value="MPP_PhoD"/>
    <property type="match status" value="1"/>
</dbReference>
<dbReference type="EC" id="3.1.3.5" evidence="6"/>
<dbReference type="EMBL" id="JAYGHT010000069">
    <property type="protein sequence ID" value="MEA5519783.1"/>
    <property type="molecule type" value="Genomic_DNA"/>
</dbReference>
<dbReference type="PANTHER" id="PTHR30457">
    <property type="entry name" value="5'-NUCLEOTIDASE SURE"/>
    <property type="match status" value="1"/>
</dbReference>
<comment type="cofactor">
    <cofactor evidence="6">
        <name>a divalent metal cation</name>
        <dbReference type="ChEBI" id="CHEBI:60240"/>
    </cofactor>
    <text evidence="6">Binds 1 divalent metal cation per subunit.</text>
</comment>
<organism evidence="10 11">
    <name type="scientific">Limnoraphis robusta CCNP1315</name>
    <dbReference type="NCBI Taxonomy" id="3110306"/>
    <lineage>
        <taxon>Bacteria</taxon>
        <taxon>Bacillati</taxon>
        <taxon>Cyanobacteriota</taxon>
        <taxon>Cyanophyceae</taxon>
        <taxon>Oscillatoriophycideae</taxon>
        <taxon>Oscillatoriales</taxon>
        <taxon>Sirenicapillariaceae</taxon>
        <taxon>Limnoraphis</taxon>
    </lineage>
</organism>
<protein>
    <recommendedName>
        <fullName evidence="6">5'-nucleotidase SurE</fullName>
        <ecNumber evidence="6">3.1.3.5</ecNumber>
    </recommendedName>
    <alternativeName>
        <fullName evidence="6">Nucleoside 5'-monophosphate phosphohydrolase</fullName>
    </alternativeName>
</protein>
<evidence type="ECO:0000256" key="2">
    <source>
        <dbReference type="ARBA" id="ARBA00011062"/>
    </source>
</evidence>
<dbReference type="InterPro" id="IPR008963">
    <property type="entry name" value="Purple_acid_Pase-like_N"/>
</dbReference>
<feature type="domain" description="Survival protein SurE-like phosphatase/nucleotidase" evidence="7">
    <location>
        <begin position="845"/>
        <end position="1038"/>
    </location>
</feature>
<evidence type="ECO:0000256" key="5">
    <source>
        <dbReference type="ARBA" id="ARBA00022801"/>
    </source>
</evidence>
<evidence type="ECO:0000313" key="10">
    <source>
        <dbReference type="EMBL" id="MEA5519783.1"/>
    </source>
</evidence>
<dbReference type="HAMAP" id="MF_00060">
    <property type="entry name" value="SurE"/>
    <property type="match status" value="1"/>
</dbReference>
<keyword evidence="6" id="KW-0547">Nucleotide-binding</keyword>
<accession>A0ABU5TZB9</accession>
<comment type="caution">
    <text evidence="10">The sequence shown here is derived from an EMBL/GenBank/DDBJ whole genome shotgun (WGS) entry which is preliminary data.</text>
</comment>
<dbReference type="GO" id="GO:0008254">
    <property type="term" value="F:3'-nucleotidase activity"/>
    <property type="evidence" value="ECO:0007669"/>
    <property type="project" value="UniProtKB-EC"/>
</dbReference>
<dbReference type="Gene3D" id="3.40.1210.10">
    <property type="entry name" value="Survival protein SurE-like phosphatase/nucleotidase"/>
    <property type="match status" value="2"/>
</dbReference>